<keyword evidence="3" id="KW-1185">Reference proteome</keyword>
<feature type="region of interest" description="Disordered" evidence="1">
    <location>
        <begin position="23"/>
        <end position="42"/>
    </location>
</feature>
<sequence>MSATVTPMQDFAVAEAWLVSSAGDAPASSQSPAPFLTRSSDDRVQVNGVVERGGIRPSSLLRAGEDDGSGTGWAQTDQLLLGAWLTGSYAARLVLTDGTHAIGLWSAYTPGPSPATPEAEVAGVETSGVASATQAPDGSFQVVPVGADGKLGQPVNGTASGSSPALLTRGLLHLPAGNRYILEGGQDLGTRMQLRDTTTWQTSPVNGIPSVHTWYQPLPSTSANALYFAYLSGAVDGKARLITGQVIYTGGQWSSGQGEFITDVTTSPTACGAVADLGGGKVELVTIDAVGDGKATPQVVTVTGTVPADGSVPVWDPAQTATLDLPSTVRATAVWPVPMSGGLAVLVQAVFTDTSGAHSQMWLATRQPDSSAWDSCVLLDSGATIVDVEHDGPALALLVRRDAGQAAGTPIGYEVWRRSDDGSFSPSFVDVESWQATPTESQGYRIGISALTANNEPAPATFTVTSSESVRCTVDGSTVLLQPSGYSITCAGSTWITLPMNGRLGAPTLTLTAPGLADPLVIHPERGVQNLLATVTAADLTAATDPRTGAPLLRPGVSAQDLSSVLNQVMAQVQPPTTPDAAAQPTSGGWEIDATGPTPVITFLSGQEADERLAAALANPPVDVSTWPACYVDQVYPAGLGGFLGDAWDFLCEGARAVWHGVVDVTHVVMQGATAVITFGVDGVKHIVQAVIDTVDRALDAVNCVLHAAGIAMGQAVGWLLSKLGFLFDWDSVKQRRDAVRVALKHAISLAMAKIPDPALGAGAAAASVSGARQQLDDWFTALGSDPMAKSSLPASAAVAGAANGISSELWAAVTWLLDKAGSALRLPTDLLAGPSIPGLGDAAQQTGTALTDAATASAATLADLGAMLMRLMTDPRAALNTPLGQLLGPVQHDLDATLDATANTVTSAGTFAHLLWANPDQIVDWLDTPFPSSYFTGFYRGLTDRDASAYELMCMAVAVCVTEDVPTFGALEGPAHAWSADLSSAVDYEWYQTVGIVLGSVIVPLTGAVTFCDAMALAPWTTAFSAVRLTLVVTRMSVLAVAATNDRTLRAIVYAGDGLFLLAGLVMFTPQARAALARLSELERQEILFLVSLVLLIVDTVREPLSWNSGITGVAFAQQLFAGGQAVLKEEEGGGPLPPEAVGLYTVIQTALASMAVIFYDQAIRHENNDTR</sequence>
<proteinExistence type="predicted"/>
<gene>
    <name evidence="2" type="ORF">FHR37_002623</name>
</gene>
<organism evidence="2 3">
    <name type="scientific">Actinopolymorpha cephalotaxi</name>
    <dbReference type="NCBI Taxonomy" id="504797"/>
    <lineage>
        <taxon>Bacteria</taxon>
        <taxon>Bacillati</taxon>
        <taxon>Actinomycetota</taxon>
        <taxon>Actinomycetes</taxon>
        <taxon>Propionibacteriales</taxon>
        <taxon>Actinopolymorphaceae</taxon>
        <taxon>Actinopolymorpha</taxon>
    </lineage>
</organism>
<evidence type="ECO:0000313" key="2">
    <source>
        <dbReference type="EMBL" id="NYH83772.1"/>
    </source>
</evidence>
<dbReference type="EMBL" id="JACBZA010000001">
    <property type="protein sequence ID" value="NYH83772.1"/>
    <property type="molecule type" value="Genomic_DNA"/>
</dbReference>
<dbReference type="RefSeq" id="WP_139239242.1">
    <property type="nucleotide sequence ID" value="NZ_FOOI01000026.1"/>
</dbReference>
<evidence type="ECO:0000313" key="3">
    <source>
        <dbReference type="Proteomes" id="UP000533017"/>
    </source>
</evidence>
<accession>A0ABX2S619</accession>
<comment type="caution">
    <text evidence="2">The sequence shown here is derived from an EMBL/GenBank/DDBJ whole genome shotgun (WGS) entry which is preliminary data.</text>
</comment>
<evidence type="ECO:0000256" key="1">
    <source>
        <dbReference type="SAM" id="MobiDB-lite"/>
    </source>
</evidence>
<dbReference type="Proteomes" id="UP000533017">
    <property type="component" value="Unassembled WGS sequence"/>
</dbReference>
<protein>
    <submittedName>
        <fullName evidence="2">Uncharacterized protein</fullName>
    </submittedName>
</protein>
<name>A0ABX2S619_9ACTN</name>
<reference evidence="2 3" key="1">
    <citation type="submission" date="2020-07" db="EMBL/GenBank/DDBJ databases">
        <title>Sequencing the genomes of 1000 actinobacteria strains.</title>
        <authorList>
            <person name="Klenk H.-P."/>
        </authorList>
    </citation>
    <scope>NUCLEOTIDE SEQUENCE [LARGE SCALE GENOMIC DNA]</scope>
    <source>
        <strain evidence="2 3">DSM 45117</strain>
    </source>
</reference>